<keyword evidence="1" id="KW-0812">Transmembrane</keyword>
<accession>A0A917QBC2</accession>
<sequence>MGVRTKRRSDTQVVCGRRALLDELGISEGSRRLSSERPDNGCGCAECSAAQWNTQRLQHWLTGRLTAAGAEEATVDATVKGINVDVFWRKGNRRCVIELHSAALDITAARAHRERLEAAGITDVLWICPAGYWVPLVPAVGIADFAPTGLDYRIEQGMVAPGEFDFAAPITDNTELRTFLDGWVAGDIEWAQLDMTNGGWAHVGTWERHTSAQAAMIEHQRRELRDQRVELAVARQAVRDKQKTVSRLHNRIDRAGVNADADAITMAGVRSELLAQQRIAMGLRATVARMDRAINQWQWLTCCAMLLVLTVVVGAIVTR</sequence>
<comment type="caution">
    <text evidence="2">The sequence shown here is derived from an EMBL/GenBank/DDBJ whole genome shotgun (WGS) entry which is preliminary data.</text>
</comment>
<proteinExistence type="predicted"/>
<evidence type="ECO:0000313" key="3">
    <source>
        <dbReference type="Proteomes" id="UP000612956"/>
    </source>
</evidence>
<dbReference type="AlphaFoldDB" id="A0A917QBC2"/>
<keyword evidence="1" id="KW-0472">Membrane</keyword>
<dbReference type="Proteomes" id="UP000612956">
    <property type="component" value="Unassembled WGS sequence"/>
</dbReference>
<reference evidence="2" key="1">
    <citation type="journal article" date="2014" name="Int. J. Syst. Evol. Microbiol.">
        <title>Complete genome sequence of Corynebacterium casei LMG S-19264T (=DSM 44701T), isolated from a smear-ripened cheese.</title>
        <authorList>
            <consortium name="US DOE Joint Genome Institute (JGI-PGF)"/>
            <person name="Walter F."/>
            <person name="Albersmeier A."/>
            <person name="Kalinowski J."/>
            <person name="Ruckert C."/>
        </authorList>
    </citation>
    <scope>NUCLEOTIDE SEQUENCE</scope>
    <source>
        <strain evidence="2">CGMCC 4.7278</strain>
    </source>
</reference>
<organism evidence="2 3">
    <name type="scientific">Nocardia camponoti</name>
    <dbReference type="NCBI Taxonomy" id="1616106"/>
    <lineage>
        <taxon>Bacteria</taxon>
        <taxon>Bacillati</taxon>
        <taxon>Actinomycetota</taxon>
        <taxon>Actinomycetes</taxon>
        <taxon>Mycobacteriales</taxon>
        <taxon>Nocardiaceae</taxon>
        <taxon>Nocardia</taxon>
    </lineage>
</organism>
<keyword evidence="1" id="KW-1133">Transmembrane helix</keyword>
<gene>
    <name evidence="2" type="ORF">GCM10011591_10460</name>
</gene>
<protein>
    <submittedName>
        <fullName evidence="2">Uncharacterized protein</fullName>
    </submittedName>
</protein>
<reference evidence="2" key="2">
    <citation type="submission" date="2020-09" db="EMBL/GenBank/DDBJ databases">
        <authorList>
            <person name="Sun Q."/>
            <person name="Zhou Y."/>
        </authorList>
    </citation>
    <scope>NUCLEOTIDE SEQUENCE</scope>
    <source>
        <strain evidence="2">CGMCC 4.7278</strain>
    </source>
</reference>
<evidence type="ECO:0000313" key="2">
    <source>
        <dbReference type="EMBL" id="GGK40783.1"/>
    </source>
</evidence>
<dbReference type="EMBL" id="BMMW01000001">
    <property type="protein sequence ID" value="GGK40783.1"/>
    <property type="molecule type" value="Genomic_DNA"/>
</dbReference>
<feature type="transmembrane region" description="Helical" evidence="1">
    <location>
        <begin position="299"/>
        <end position="317"/>
    </location>
</feature>
<name>A0A917QBC2_9NOCA</name>
<keyword evidence="3" id="KW-1185">Reference proteome</keyword>
<evidence type="ECO:0000256" key="1">
    <source>
        <dbReference type="SAM" id="Phobius"/>
    </source>
</evidence>